<evidence type="ECO:0000256" key="1">
    <source>
        <dbReference type="SAM" id="MobiDB-lite"/>
    </source>
</evidence>
<dbReference type="EMBL" id="ANJA01002095">
    <property type="protein sequence ID" value="ETO72103.1"/>
    <property type="molecule type" value="Genomic_DNA"/>
</dbReference>
<dbReference type="Proteomes" id="UP000028582">
    <property type="component" value="Unassembled WGS sequence"/>
</dbReference>
<comment type="caution">
    <text evidence="2">The sequence shown here is derived from an EMBL/GenBank/DDBJ whole genome shotgun (WGS) entry which is preliminary data.</text>
</comment>
<feature type="region of interest" description="Disordered" evidence="1">
    <location>
        <begin position="1"/>
        <end position="48"/>
    </location>
</feature>
<reference evidence="2 3" key="1">
    <citation type="submission" date="2013-11" db="EMBL/GenBank/DDBJ databases">
        <title>The Genome Sequence of Phytophthora parasitica P1976.</title>
        <authorList>
            <consortium name="The Broad Institute Genomics Platform"/>
            <person name="Russ C."/>
            <person name="Tyler B."/>
            <person name="Panabieres F."/>
            <person name="Shan W."/>
            <person name="Tripathy S."/>
            <person name="Grunwald N."/>
            <person name="Machado M."/>
            <person name="Johnson C.S."/>
            <person name="Walker B."/>
            <person name="Young S."/>
            <person name="Zeng Q."/>
            <person name="Gargeya S."/>
            <person name="Fitzgerald M."/>
            <person name="Haas B."/>
            <person name="Abouelleil A."/>
            <person name="Allen A.W."/>
            <person name="Alvarado L."/>
            <person name="Arachchi H.M."/>
            <person name="Berlin A.M."/>
            <person name="Chapman S.B."/>
            <person name="Gainer-Dewar J."/>
            <person name="Goldberg J."/>
            <person name="Griggs A."/>
            <person name="Gujja S."/>
            <person name="Hansen M."/>
            <person name="Howarth C."/>
            <person name="Imamovic A."/>
            <person name="Ireland A."/>
            <person name="Larimer J."/>
            <person name="McCowan C."/>
            <person name="Murphy C."/>
            <person name="Pearson M."/>
            <person name="Poon T.W."/>
            <person name="Priest M."/>
            <person name="Roberts A."/>
            <person name="Saif S."/>
            <person name="Shea T."/>
            <person name="Sisk P."/>
            <person name="Sykes S."/>
            <person name="Wortman J."/>
            <person name="Nusbaum C."/>
            <person name="Birren B."/>
        </authorList>
    </citation>
    <scope>NUCLEOTIDE SEQUENCE [LARGE SCALE GENOMIC DNA]</scope>
    <source>
        <strain evidence="2 3">P1976</strain>
    </source>
</reference>
<evidence type="ECO:0000313" key="3">
    <source>
        <dbReference type="Proteomes" id="UP000028582"/>
    </source>
</evidence>
<accession>A0A080ZZP2</accession>
<protein>
    <submittedName>
        <fullName evidence="2">Uncharacterized protein</fullName>
    </submittedName>
</protein>
<dbReference type="AlphaFoldDB" id="A0A080ZZP2"/>
<organism evidence="2 3">
    <name type="scientific">Phytophthora nicotianae P1976</name>
    <dbReference type="NCBI Taxonomy" id="1317066"/>
    <lineage>
        <taxon>Eukaryota</taxon>
        <taxon>Sar</taxon>
        <taxon>Stramenopiles</taxon>
        <taxon>Oomycota</taxon>
        <taxon>Peronosporomycetes</taxon>
        <taxon>Peronosporales</taxon>
        <taxon>Peronosporaceae</taxon>
        <taxon>Phytophthora</taxon>
    </lineage>
</organism>
<proteinExistence type="predicted"/>
<evidence type="ECO:0000313" key="2">
    <source>
        <dbReference type="EMBL" id="ETO72103.1"/>
    </source>
</evidence>
<feature type="compositionally biased region" description="Basic and acidic residues" evidence="1">
    <location>
        <begin position="16"/>
        <end position="28"/>
    </location>
</feature>
<feature type="compositionally biased region" description="Basic and acidic residues" evidence="1">
    <location>
        <begin position="36"/>
        <end position="48"/>
    </location>
</feature>
<sequence>MPHGSIYVPSDNELEPVDRLRDIDDKPHKGLRTRQNKKDDHILDRLNT</sequence>
<gene>
    <name evidence="2" type="ORF">F444_11674</name>
</gene>
<name>A0A080ZZP2_PHYNI</name>